<sequence>MQPFSVPPTNGHADWSNPGTSRAINVTTDRAAVEALCAKHETTISAIEALPRGAGTRVVMMNGDDAAIMRRAFGKAVIEGKVERVHWASAR</sequence>
<evidence type="ECO:0000313" key="2">
    <source>
        <dbReference type="EMBL" id="QDZ06702.1"/>
    </source>
</evidence>
<name>A0A5B8LGE4_9SPHN</name>
<protein>
    <submittedName>
        <fullName evidence="2">Uncharacterized protein</fullName>
    </submittedName>
</protein>
<evidence type="ECO:0000256" key="1">
    <source>
        <dbReference type="SAM" id="MobiDB-lite"/>
    </source>
</evidence>
<dbReference type="KEGG" id="spai:FPZ24_03760"/>
<evidence type="ECO:0000313" key="3">
    <source>
        <dbReference type="Proteomes" id="UP000315673"/>
    </source>
</evidence>
<dbReference type="AlphaFoldDB" id="A0A5B8LGE4"/>
<feature type="region of interest" description="Disordered" evidence="1">
    <location>
        <begin position="1"/>
        <end position="22"/>
    </location>
</feature>
<organism evidence="2 3">
    <name type="scientific">Sphingomonas panacisoli</name>
    <dbReference type="NCBI Taxonomy" id="1813879"/>
    <lineage>
        <taxon>Bacteria</taxon>
        <taxon>Pseudomonadati</taxon>
        <taxon>Pseudomonadota</taxon>
        <taxon>Alphaproteobacteria</taxon>
        <taxon>Sphingomonadales</taxon>
        <taxon>Sphingomonadaceae</taxon>
        <taxon>Sphingomonas</taxon>
    </lineage>
</organism>
<dbReference type="EMBL" id="CP042306">
    <property type="protein sequence ID" value="QDZ06702.1"/>
    <property type="molecule type" value="Genomic_DNA"/>
</dbReference>
<keyword evidence="3" id="KW-1185">Reference proteome</keyword>
<accession>A0A5B8LGE4</accession>
<dbReference type="OrthoDB" id="7508443at2"/>
<dbReference type="Proteomes" id="UP000315673">
    <property type="component" value="Chromosome"/>
</dbReference>
<gene>
    <name evidence="2" type="ORF">FPZ24_03760</name>
</gene>
<reference evidence="2 3" key="1">
    <citation type="submission" date="2019-07" db="EMBL/GenBank/DDBJ databases">
        <title>Full genome sequence of Sphingomonas sp. 4R-6-7(HKS19).</title>
        <authorList>
            <person name="Im W.-T."/>
        </authorList>
    </citation>
    <scope>NUCLEOTIDE SEQUENCE [LARGE SCALE GENOMIC DNA]</scope>
    <source>
        <strain evidence="2 3">HKS19</strain>
    </source>
</reference>
<dbReference type="RefSeq" id="WP_146569786.1">
    <property type="nucleotide sequence ID" value="NZ_CP042306.1"/>
</dbReference>
<proteinExistence type="predicted"/>